<dbReference type="InParanoid" id="Q0V5R4"/>
<dbReference type="EMBL" id="CH445325">
    <property type="protein sequence ID" value="EAT92145.1"/>
    <property type="molecule type" value="Genomic_DNA"/>
</dbReference>
<reference evidence="2" key="1">
    <citation type="journal article" date="2007" name="Plant Cell">
        <title>Dothideomycete-plant interactions illuminated by genome sequencing and EST analysis of the wheat pathogen Stagonospora nodorum.</title>
        <authorList>
            <person name="Hane J.K."/>
            <person name="Lowe R.G."/>
            <person name="Solomon P.S."/>
            <person name="Tan K.C."/>
            <person name="Schoch C.L."/>
            <person name="Spatafora J.W."/>
            <person name="Crous P.W."/>
            <person name="Kodira C."/>
            <person name="Birren B.W."/>
            <person name="Galagan J.E."/>
            <person name="Torriani S.F."/>
            <person name="McDonald B.A."/>
            <person name="Oliver R.P."/>
        </authorList>
    </citation>
    <scope>NUCLEOTIDE SEQUENCE [LARGE SCALE GENOMIC DNA]</scope>
    <source>
        <strain evidence="2">SN15 / ATCC MYA-4574 / FGSC 10173</strain>
    </source>
</reference>
<dbReference type="KEGG" id="pno:SNOG_00650"/>
<accession>Q0V5R4</accession>
<dbReference type="GeneID" id="5968121"/>
<dbReference type="AlphaFoldDB" id="Q0V5R4"/>
<sequence>MWKLYADEQQPSKIELVAWRRGVRSDAQGSFPPPAGIKKSSYGLQVRQEFHPIDNEFKKSHHGPWAGVIAVSHTSLRVDLKHPYQDMNRHWAFHHSTFDMMLAGMNNTRPARAAWTASMRKRTKNALRHTASFSTITEHRC</sequence>
<evidence type="ECO:0000313" key="2">
    <source>
        <dbReference type="Proteomes" id="UP000001055"/>
    </source>
</evidence>
<organism evidence="1 2">
    <name type="scientific">Phaeosphaeria nodorum (strain SN15 / ATCC MYA-4574 / FGSC 10173)</name>
    <name type="common">Glume blotch fungus</name>
    <name type="synonym">Parastagonospora nodorum</name>
    <dbReference type="NCBI Taxonomy" id="321614"/>
    <lineage>
        <taxon>Eukaryota</taxon>
        <taxon>Fungi</taxon>
        <taxon>Dikarya</taxon>
        <taxon>Ascomycota</taxon>
        <taxon>Pezizomycotina</taxon>
        <taxon>Dothideomycetes</taxon>
        <taxon>Pleosporomycetidae</taxon>
        <taxon>Pleosporales</taxon>
        <taxon>Pleosporineae</taxon>
        <taxon>Phaeosphaeriaceae</taxon>
        <taxon>Parastagonospora</taxon>
    </lineage>
</organism>
<evidence type="ECO:0000313" key="1">
    <source>
        <dbReference type="EMBL" id="EAT92145.1"/>
    </source>
</evidence>
<dbReference type="RefSeq" id="XP_001791331.1">
    <property type="nucleotide sequence ID" value="XM_001791279.1"/>
</dbReference>
<gene>
    <name evidence="1" type="ORF">SNOG_00650</name>
</gene>
<dbReference type="Proteomes" id="UP000001055">
    <property type="component" value="Unassembled WGS sequence"/>
</dbReference>
<protein>
    <submittedName>
        <fullName evidence="1">Uncharacterized protein</fullName>
    </submittedName>
</protein>
<name>Q0V5R4_PHANO</name>
<proteinExistence type="predicted"/>